<dbReference type="InterPro" id="IPR051315">
    <property type="entry name" value="Bact_Chemotaxis_CheA"/>
</dbReference>
<evidence type="ECO:0000256" key="3">
    <source>
        <dbReference type="ARBA" id="ARBA00022553"/>
    </source>
</evidence>
<dbReference type="InterPro" id="IPR036641">
    <property type="entry name" value="HPT_dom_sf"/>
</dbReference>
<feature type="modified residue" description="4-aspartylphosphate" evidence="8">
    <location>
        <position position="813"/>
    </location>
</feature>
<comment type="catalytic activity">
    <reaction evidence="1">
        <text>ATP + protein L-histidine = ADP + protein N-phospho-L-histidine.</text>
        <dbReference type="EC" id="2.7.13.3"/>
    </reaction>
</comment>
<dbReference type="PATRIC" id="fig|1618023.3.peg.5265"/>
<dbReference type="Pfam" id="PF02518">
    <property type="entry name" value="HATPase_c"/>
    <property type="match status" value="1"/>
</dbReference>
<dbReference type="Gene3D" id="1.20.120.160">
    <property type="entry name" value="HPT domain"/>
    <property type="match status" value="1"/>
</dbReference>
<dbReference type="SMART" id="SM00448">
    <property type="entry name" value="REC"/>
    <property type="match status" value="1"/>
</dbReference>
<dbReference type="InterPro" id="IPR036061">
    <property type="entry name" value="CheW-like_dom_sf"/>
</dbReference>
<feature type="domain" description="HPt" evidence="13">
    <location>
        <begin position="2"/>
        <end position="104"/>
    </location>
</feature>
<dbReference type="GO" id="GO:0005737">
    <property type="term" value="C:cytoplasm"/>
    <property type="evidence" value="ECO:0007669"/>
    <property type="project" value="InterPro"/>
</dbReference>
<keyword evidence="15" id="KW-1185">Reference proteome</keyword>
<dbReference type="SUPFAM" id="SSF47226">
    <property type="entry name" value="Histidine-containing phosphotransfer domain, HPT domain"/>
    <property type="match status" value="2"/>
</dbReference>
<dbReference type="PROSITE" id="PS50894">
    <property type="entry name" value="HPT"/>
    <property type="match status" value="1"/>
</dbReference>
<dbReference type="SUPFAM" id="SSF50341">
    <property type="entry name" value="CheW-like"/>
    <property type="match status" value="1"/>
</dbReference>
<evidence type="ECO:0000256" key="1">
    <source>
        <dbReference type="ARBA" id="ARBA00000085"/>
    </source>
</evidence>
<feature type="domain" description="Response regulatory" evidence="11">
    <location>
        <begin position="763"/>
        <end position="880"/>
    </location>
</feature>
<dbReference type="GO" id="GO:0000155">
    <property type="term" value="F:phosphorelay sensor kinase activity"/>
    <property type="evidence" value="ECO:0007669"/>
    <property type="project" value="InterPro"/>
</dbReference>
<dbReference type="PROSITE" id="PS50851">
    <property type="entry name" value="CHEW"/>
    <property type="match status" value="1"/>
</dbReference>
<feature type="coiled-coil region" evidence="9">
    <location>
        <begin position="376"/>
        <end position="410"/>
    </location>
</feature>
<name>A0A0D8ZWR9_9CYAN</name>
<dbReference type="RefSeq" id="WP_045053297.1">
    <property type="nucleotide sequence ID" value="NZ_CAWMDP010000059.1"/>
</dbReference>
<dbReference type="SMART" id="SM00073">
    <property type="entry name" value="HPT"/>
    <property type="match status" value="1"/>
</dbReference>
<dbReference type="GO" id="GO:0006935">
    <property type="term" value="P:chemotaxis"/>
    <property type="evidence" value="ECO:0007669"/>
    <property type="project" value="InterPro"/>
</dbReference>
<dbReference type="InterPro" id="IPR011006">
    <property type="entry name" value="CheY-like_superfamily"/>
</dbReference>
<keyword evidence="5" id="KW-0418">Kinase</keyword>
<organism evidence="14 15">
    <name type="scientific">Aliterella atlantica CENA595</name>
    <dbReference type="NCBI Taxonomy" id="1618023"/>
    <lineage>
        <taxon>Bacteria</taxon>
        <taxon>Bacillati</taxon>
        <taxon>Cyanobacteriota</taxon>
        <taxon>Cyanophyceae</taxon>
        <taxon>Chroococcidiopsidales</taxon>
        <taxon>Aliterellaceae</taxon>
        <taxon>Aliterella</taxon>
    </lineage>
</organism>
<evidence type="ECO:0000256" key="8">
    <source>
        <dbReference type="PROSITE-ProRule" id="PRU00169"/>
    </source>
</evidence>
<dbReference type="Pfam" id="PF00072">
    <property type="entry name" value="Response_reg"/>
    <property type="match status" value="1"/>
</dbReference>
<dbReference type="Pfam" id="PF01627">
    <property type="entry name" value="Hpt"/>
    <property type="match status" value="1"/>
</dbReference>
<feature type="modified residue" description="Phosphohistidine" evidence="7">
    <location>
        <position position="47"/>
    </location>
</feature>
<evidence type="ECO:0000313" key="14">
    <source>
        <dbReference type="EMBL" id="KJH73195.1"/>
    </source>
</evidence>
<dbReference type="Gene3D" id="2.30.30.40">
    <property type="entry name" value="SH3 Domains"/>
    <property type="match status" value="1"/>
</dbReference>
<keyword evidence="9" id="KW-0175">Coiled coil</keyword>
<evidence type="ECO:0000313" key="15">
    <source>
        <dbReference type="Proteomes" id="UP000032452"/>
    </source>
</evidence>
<gene>
    <name evidence="14" type="ORF">UH38_03870</name>
</gene>
<dbReference type="PROSITE" id="PS50110">
    <property type="entry name" value="RESPONSE_REGULATORY"/>
    <property type="match status" value="1"/>
</dbReference>
<evidence type="ECO:0000256" key="2">
    <source>
        <dbReference type="ARBA" id="ARBA00012438"/>
    </source>
</evidence>
<evidence type="ECO:0000256" key="6">
    <source>
        <dbReference type="ARBA" id="ARBA00023012"/>
    </source>
</evidence>
<dbReference type="InterPro" id="IPR008207">
    <property type="entry name" value="Sig_transdc_His_kin_Hpt_dom"/>
</dbReference>
<keyword evidence="3 8" id="KW-0597">Phosphoprotein</keyword>
<dbReference type="SUPFAM" id="SSF52172">
    <property type="entry name" value="CheY-like"/>
    <property type="match status" value="1"/>
</dbReference>
<evidence type="ECO:0000256" key="5">
    <source>
        <dbReference type="ARBA" id="ARBA00022777"/>
    </source>
</evidence>
<dbReference type="SMART" id="SM00387">
    <property type="entry name" value="HATPase_c"/>
    <property type="match status" value="1"/>
</dbReference>
<dbReference type="EMBL" id="JYON01000002">
    <property type="protein sequence ID" value="KJH73195.1"/>
    <property type="molecule type" value="Genomic_DNA"/>
</dbReference>
<dbReference type="AlphaFoldDB" id="A0A0D8ZWR9"/>
<feature type="domain" description="CheW-like" evidence="12">
    <location>
        <begin position="599"/>
        <end position="740"/>
    </location>
</feature>
<evidence type="ECO:0000259" key="13">
    <source>
        <dbReference type="PROSITE" id="PS50894"/>
    </source>
</evidence>
<dbReference type="PRINTS" id="PR00344">
    <property type="entry name" value="BCTRLSENSOR"/>
</dbReference>
<dbReference type="PROSITE" id="PS50109">
    <property type="entry name" value="HIS_KIN"/>
    <property type="match status" value="1"/>
</dbReference>
<dbReference type="Pfam" id="PF01584">
    <property type="entry name" value="CheW"/>
    <property type="match status" value="1"/>
</dbReference>
<dbReference type="InterPro" id="IPR004358">
    <property type="entry name" value="Sig_transdc_His_kin-like_C"/>
</dbReference>
<dbReference type="PANTHER" id="PTHR43395:SF1">
    <property type="entry name" value="CHEMOTAXIS PROTEIN CHEA"/>
    <property type="match status" value="1"/>
</dbReference>
<evidence type="ECO:0000259" key="10">
    <source>
        <dbReference type="PROSITE" id="PS50109"/>
    </source>
</evidence>
<dbReference type="SUPFAM" id="SSF55874">
    <property type="entry name" value="ATPase domain of HSP90 chaperone/DNA topoisomerase II/histidine kinase"/>
    <property type="match status" value="1"/>
</dbReference>
<protein>
    <recommendedName>
        <fullName evidence="2">histidine kinase</fullName>
        <ecNumber evidence="2">2.7.13.3</ecNumber>
    </recommendedName>
</protein>
<evidence type="ECO:0000259" key="11">
    <source>
        <dbReference type="PROSITE" id="PS50110"/>
    </source>
</evidence>
<dbReference type="Gene3D" id="3.40.50.2300">
    <property type="match status" value="1"/>
</dbReference>
<keyword evidence="4" id="KW-0808">Transferase</keyword>
<dbReference type="Proteomes" id="UP000032452">
    <property type="component" value="Unassembled WGS sequence"/>
</dbReference>
<keyword evidence="6" id="KW-0902">Two-component regulatory system</keyword>
<dbReference type="STRING" id="1618023.UH38_03870"/>
<dbReference type="OrthoDB" id="291966at2"/>
<feature type="domain" description="Histidine kinase" evidence="10">
    <location>
        <begin position="361"/>
        <end position="597"/>
    </location>
</feature>
<comment type="caution">
    <text evidence="14">The sequence shown here is derived from an EMBL/GenBank/DDBJ whole genome shotgun (WGS) entry which is preliminary data.</text>
</comment>
<evidence type="ECO:0000256" key="9">
    <source>
        <dbReference type="SAM" id="Coils"/>
    </source>
</evidence>
<evidence type="ECO:0000256" key="7">
    <source>
        <dbReference type="PROSITE-ProRule" id="PRU00110"/>
    </source>
</evidence>
<dbReference type="Gene3D" id="3.30.565.10">
    <property type="entry name" value="Histidine kinase-like ATPase, C-terminal domain"/>
    <property type="match status" value="1"/>
</dbReference>
<dbReference type="InterPro" id="IPR004105">
    <property type="entry name" value="CheA-like_dim"/>
</dbReference>
<dbReference type="InterPro" id="IPR005467">
    <property type="entry name" value="His_kinase_dom"/>
</dbReference>
<dbReference type="FunFam" id="3.30.565.10:FF:000016">
    <property type="entry name" value="Chemotaxis protein CheA, putative"/>
    <property type="match status" value="1"/>
</dbReference>
<dbReference type="EC" id="2.7.13.3" evidence="2"/>
<evidence type="ECO:0000256" key="4">
    <source>
        <dbReference type="ARBA" id="ARBA00022679"/>
    </source>
</evidence>
<dbReference type="SMART" id="SM01231">
    <property type="entry name" value="H-kinase_dim"/>
    <property type="match status" value="1"/>
</dbReference>
<dbReference type="InterPro" id="IPR036890">
    <property type="entry name" value="HATPase_C_sf"/>
</dbReference>
<dbReference type="SMART" id="SM00260">
    <property type="entry name" value="CheW"/>
    <property type="match status" value="1"/>
</dbReference>
<dbReference type="InterPro" id="IPR003594">
    <property type="entry name" value="HATPase_dom"/>
</dbReference>
<dbReference type="InterPro" id="IPR002545">
    <property type="entry name" value="CheW-lke_dom"/>
</dbReference>
<evidence type="ECO:0000259" key="12">
    <source>
        <dbReference type="PROSITE" id="PS50851"/>
    </source>
</evidence>
<proteinExistence type="predicted"/>
<dbReference type="PANTHER" id="PTHR43395">
    <property type="entry name" value="SENSOR HISTIDINE KINASE CHEA"/>
    <property type="match status" value="1"/>
</dbReference>
<dbReference type="CDD" id="cd00088">
    <property type="entry name" value="HPT"/>
    <property type="match status" value="1"/>
</dbReference>
<dbReference type="InterPro" id="IPR001789">
    <property type="entry name" value="Sig_transdc_resp-reg_receiver"/>
</dbReference>
<sequence>MSDDTENEIRLQFLEEAQEYAKTIEAKLIELASNKSDRIDAILRAAHSIKGGAAMMGFQKLSDLAHRLEDFFKVLKIQPDLIDRDLEQLLLAAVDCLQQVISYNLQGMIVDEQWLASQAYPLFDQLDRLIGSPQAEDERNIGGEDGQDMAALIFETEVEDYLQRLESLLVNPQENDLLPEISSMAQDLGSFGEMLQLNAFAKLCASISQQLADTPEQVVSIAEQALQAWRRSQAIILVGEIQALPTSLNLDAEAQEPDSELFLADFDLTNLDAEVEQLASSAKTLSLPGANNSAEAQEYQESTVRVPTKLLERLNDWFGELTIARNGINIYVERLHSLNKLLERRVQAVEKERIMPVGELPTTQSVEASEAMLQALVQLQEVKDDIELTLEESDRAVSDLNRVAKQLQTSLTQVRMRPFADLVARFPRFIRELCLEYGKNAQLKVIGEQTLIERTILEALNNPLMHLLRNAFDHGIEPVEIRQASGKPEVGLIEIKAVYQGNQTLITVKDDGGGINLEQIRTKAQQLGIDSNISDEKLLSLIFEPGFSTANQVTALSGRGVGMDIVRTNLRQIRGDIKVDTQLGVGTTFTLSVPFTLSVMRVIAIEINSLLLAFPSEAIREVLLFSASQFCEIAGNEAISWEGRIAPLIRLEEWLKVRHLPQKAAESKLLAPEPTVLTIERENEWVGLLVERSWKEQEVAIRQVEPGIEMPTGFSSCAILGDGRVAPLVDVPQLLDWINNFGQSGDRPLETPTRETEGEAKDTILVVDDSINVRRFLSLTLEKAGYRVEQAQDGLSALEKLSAELPIKAVICDLDMPNLDGFGLLARVKSNPAFARLPIAMLTSRSGQKDRQTAMQLGATAYFAKPYNEHELLQTLKQMLHKRS</sequence>
<accession>A0A0D8ZWR9</accession>
<reference evidence="14 15" key="1">
    <citation type="submission" date="2015-02" db="EMBL/GenBank/DDBJ databases">
        <title>Draft genome of a novel marine cyanobacterium (Chroococcales) isolated from South Atlantic Ocean.</title>
        <authorList>
            <person name="Rigonato J."/>
            <person name="Alvarenga D.O."/>
            <person name="Branco L.H."/>
            <person name="Varani A.M."/>
            <person name="Brandini F.P."/>
            <person name="Fiore M.F."/>
        </authorList>
    </citation>
    <scope>NUCLEOTIDE SEQUENCE [LARGE SCALE GENOMIC DNA]</scope>
    <source>
        <strain evidence="14 15">CENA595</strain>
    </source>
</reference>